<keyword evidence="4 8" id="KW-0999">Mitochondrion inner membrane</keyword>
<name>A0A7M7MZF5_STRPU</name>
<evidence type="ECO:0000313" key="10">
    <source>
        <dbReference type="Proteomes" id="UP000007110"/>
    </source>
</evidence>
<comment type="similarity">
    <text evidence="2 8">Belongs to the MICOS complex subunit Mic13 family.</text>
</comment>
<keyword evidence="10" id="KW-1185">Reference proteome</keyword>
<dbReference type="PANTHER" id="PTHR31816">
    <property type="entry name" value="MICOS COMPLEX SUBUNIT MIC13"/>
    <property type="match status" value="1"/>
</dbReference>
<dbReference type="RefSeq" id="XP_030828438.1">
    <property type="nucleotide sequence ID" value="XM_030972578.1"/>
</dbReference>
<proteinExistence type="inferred from homology"/>
<keyword evidence="3" id="KW-0812">Transmembrane</keyword>
<dbReference type="KEGG" id="spu:115919244"/>
<comment type="function">
    <text evidence="8">Component of the MICOS complex, a large protein complex of the mitochondrial inner membrane that plays crucial roles in the maintenance of crista junctions, inner membrane architecture, and formation of contact sites to the outer membrane.</text>
</comment>
<keyword evidence="6 8" id="KW-0496">Mitochondrion</keyword>
<reference evidence="10" key="1">
    <citation type="submission" date="2015-02" db="EMBL/GenBank/DDBJ databases">
        <title>Genome sequencing for Strongylocentrotus purpuratus.</title>
        <authorList>
            <person name="Murali S."/>
            <person name="Liu Y."/>
            <person name="Vee V."/>
            <person name="English A."/>
            <person name="Wang M."/>
            <person name="Skinner E."/>
            <person name="Han Y."/>
            <person name="Muzny D.M."/>
            <person name="Worley K.C."/>
            <person name="Gibbs R.A."/>
        </authorList>
    </citation>
    <scope>NUCLEOTIDE SEQUENCE</scope>
</reference>
<dbReference type="Proteomes" id="UP000007110">
    <property type="component" value="Unassembled WGS sequence"/>
</dbReference>
<evidence type="ECO:0000256" key="5">
    <source>
        <dbReference type="ARBA" id="ARBA00022989"/>
    </source>
</evidence>
<evidence type="ECO:0000313" key="9">
    <source>
        <dbReference type="EnsemblMetazoa" id="XP_030828438"/>
    </source>
</evidence>
<comment type="subcellular location">
    <subcellularLocation>
        <location evidence="1 8">Mitochondrion inner membrane</location>
        <topology evidence="1 8">Single-pass membrane protein</topology>
    </subcellularLocation>
</comment>
<dbReference type="InterPro" id="IPR026769">
    <property type="entry name" value="Mic13"/>
</dbReference>
<evidence type="ECO:0000256" key="7">
    <source>
        <dbReference type="ARBA" id="ARBA00023136"/>
    </source>
</evidence>
<evidence type="ECO:0000256" key="6">
    <source>
        <dbReference type="ARBA" id="ARBA00023128"/>
    </source>
</evidence>
<dbReference type="FunCoup" id="A0A7M7MZF5">
    <property type="interactions" value="577"/>
</dbReference>
<dbReference type="GeneID" id="115919244"/>
<dbReference type="OrthoDB" id="5948578at2759"/>
<evidence type="ECO:0000256" key="3">
    <source>
        <dbReference type="ARBA" id="ARBA00022692"/>
    </source>
</evidence>
<dbReference type="PANTHER" id="PTHR31816:SF3">
    <property type="entry name" value="MICOS COMPLEX SUBUNIT MIC13"/>
    <property type="match status" value="1"/>
</dbReference>
<evidence type="ECO:0000256" key="4">
    <source>
        <dbReference type="ARBA" id="ARBA00022792"/>
    </source>
</evidence>
<dbReference type="EnsemblMetazoa" id="XM_030972578">
    <property type="protein sequence ID" value="XP_030828438"/>
    <property type="gene ID" value="LOC115919244"/>
</dbReference>
<evidence type="ECO:0000256" key="8">
    <source>
        <dbReference type="RuleBase" id="RU363009"/>
    </source>
</evidence>
<dbReference type="InParanoid" id="A0A7M7MZF5"/>
<evidence type="ECO:0000256" key="1">
    <source>
        <dbReference type="ARBA" id="ARBA00004434"/>
    </source>
</evidence>
<keyword evidence="5" id="KW-1133">Transmembrane helix</keyword>
<dbReference type="Pfam" id="PF15884">
    <property type="entry name" value="QIL1"/>
    <property type="match status" value="1"/>
</dbReference>
<accession>A0A7M7MZF5</accession>
<dbReference type="AlphaFoldDB" id="A0A7M7MZF5"/>
<sequence length="104" mass="11200">MAVPILKGLCKIAIGGGALYVSVEQGIWGSSFDGSKTMNKLTGTLQRQDEYLRQIPSTEQLASNTRQSWNSGVKWTFSSLARGPEKVKELGSQAADYVSGSMAK</sequence>
<evidence type="ECO:0000256" key="2">
    <source>
        <dbReference type="ARBA" id="ARBA00006771"/>
    </source>
</evidence>
<dbReference type="GO" id="GO:0061617">
    <property type="term" value="C:MICOS complex"/>
    <property type="evidence" value="ECO:0007669"/>
    <property type="project" value="UniProtKB-UniRule"/>
</dbReference>
<organism evidence="9 10">
    <name type="scientific">Strongylocentrotus purpuratus</name>
    <name type="common">Purple sea urchin</name>
    <dbReference type="NCBI Taxonomy" id="7668"/>
    <lineage>
        <taxon>Eukaryota</taxon>
        <taxon>Metazoa</taxon>
        <taxon>Echinodermata</taxon>
        <taxon>Eleutherozoa</taxon>
        <taxon>Echinozoa</taxon>
        <taxon>Echinoidea</taxon>
        <taxon>Euechinoidea</taxon>
        <taxon>Echinacea</taxon>
        <taxon>Camarodonta</taxon>
        <taxon>Echinidea</taxon>
        <taxon>Strongylocentrotidae</taxon>
        <taxon>Strongylocentrotus</taxon>
    </lineage>
</organism>
<reference evidence="9" key="2">
    <citation type="submission" date="2021-01" db="UniProtKB">
        <authorList>
            <consortium name="EnsemblMetazoa"/>
        </authorList>
    </citation>
    <scope>IDENTIFICATION</scope>
</reference>
<protein>
    <recommendedName>
        <fullName evidence="8">MICOS complex subunit MIC13</fullName>
    </recommendedName>
</protein>
<dbReference type="OMA" id="YLQQMPS"/>
<keyword evidence="7" id="KW-0472">Membrane</keyword>
<comment type="subunit">
    <text evidence="8">Component of the mitochondrial contact site and cristae organizing system (MICOS) complex.</text>
</comment>